<feature type="region of interest" description="Disordered" evidence="1">
    <location>
        <begin position="264"/>
        <end position="286"/>
    </location>
</feature>
<gene>
    <name evidence="3" type="ORF">PaecuDRAFT_1801</name>
</gene>
<accession>E0I850</accession>
<dbReference type="AlphaFoldDB" id="E0I850"/>
<proteinExistence type="predicted"/>
<keyword evidence="4" id="KW-1185">Reference proteome</keyword>
<keyword evidence="2" id="KW-0812">Transmembrane</keyword>
<dbReference type="STRING" id="717606.PaecuDRAFT_1801"/>
<protein>
    <submittedName>
        <fullName evidence="3">Uncharacterized protein</fullName>
    </submittedName>
</protein>
<evidence type="ECO:0000256" key="1">
    <source>
        <dbReference type="SAM" id="MobiDB-lite"/>
    </source>
</evidence>
<sequence length="286" mass="32192">MLGRIKYMQALYVIGIALIIAHGIWSMAHLTAPYASLTQGSAAAPSSDTMTSLIIKPIVTSPVNRIIFRCLFYLFVWVMLFLVVPVAFLRLKRFKFFNVEFEVEGERAAIQRAIITTSKASLMEYLTGRDAFIKTLGCMHGNVITFTDVLRVLLDDIQTAYRDTFDAGFTIEVYEDEVPPKYLRMAQHSKETGQSALWNKPENGHPFQTNKMVYYYPLSDTSFILTALSSYATQFDAFDKHVLPLLHNVISKNIESIELMVVATNPQNSQNPPNPPNPPDARGGTR</sequence>
<feature type="transmembrane region" description="Helical" evidence="2">
    <location>
        <begin position="66"/>
        <end position="89"/>
    </location>
</feature>
<evidence type="ECO:0000256" key="2">
    <source>
        <dbReference type="SAM" id="Phobius"/>
    </source>
</evidence>
<organism evidence="3 4">
    <name type="scientific">Paenibacillus curdlanolyticus YK9</name>
    <dbReference type="NCBI Taxonomy" id="717606"/>
    <lineage>
        <taxon>Bacteria</taxon>
        <taxon>Bacillati</taxon>
        <taxon>Bacillota</taxon>
        <taxon>Bacilli</taxon>
        <taxon>Bacillales</taxon>
        <taxon>Paenibacillaceae</taxon>
        <taxon>Paenibacillus</taxon>
    </lineage>
</organism>
<keyword evidence="2" id="KW-1133">Transmembrane helix</keyword>
<dbReference type="OrthoDB" id="2926337at2"/>
<reference evidence="3 4" key="1">
    <citation type="submission" date="2010-07" db="EMBL/GenBank/DDBJ databases">
        <title>The draft genome of Paenibacillus curdlanolyticus YK9.</title>
        <authorList>
            <consortium name="US DOE Joint Genome Institute (JGI-PGF)"/>
            <person name="Lucas S."/>
            <person name="Copeland A."/>
            <person name="Lapidus A."/>
            <person name="Cheng J.-F."/>
            <person name="Bruce D."/>
            <person name="Goodwin L."/>
            <person name="Pitluck S."/>
            <person name="Land M.L."/>
            <person name="Hauser L."/>
            <person name="Chang Y.-J."/>
            <person name="Jeffries C."/>
            <person name="Anderson I.J."/>
            <person name="Johnson E."/>
            <person name="Loganathan U."/>
            <person name="Mulhopadhyay B."/>
            <person name="Kyrpides N."/>
            <person name="Woyke T.J."/>
        </authorList>
    </citation>
    <scope>NUCLEOTIDE SEQUENCE [LARGE SCALE GENOMIC DNA]</scope>
    <source>
        <strain evidence="3 4">YK9</strain>
    </source>
</reference>
<dbReference type="eggNOG" id="ENOG50314UN">
    <property type="taxonomic scope" value="Bacteria"/>
</dbReference>
<dbReference type="RefSeq" id="WP_006037812.1">
    <property type="nucleotide sequence ID" value="NZ_AEDD01000004.1"/>
</dbReference>
<keyword evidence="2" id="KW-0472">Membrane</keyword>
<dbReference type="EMBL" id="AEDD01000004">
    <property type="protein sequence ID" value="EFM11355.1"/>
    <property type="molecule type" value="Genomic_DNA"/>
</dbReference>
<evidence type="ECO:0000313" key="4">
    <source>
        <dbReference type="Proteomes" id="UP000005387"/>
    </source>
</evidence>
<evidence type="ECO:0000313" key="3">
    <source>
        <dbReference type="EMBL" id="EFM11355.1"/>
    </source>
</evidence>
<feature type="transmembrane region" description="Helical" evidence="2">
    <location>
        <begin position="7"/>
        <end position="28"/>
    </location>
</feature>
<name>E0I850_9BACL</name>
<dbReference type="Proteomes" id="UP000005387">
    <property type="component" value="Unassembled WGS sequence"/>
</dbReference>